<dbReference type="EC" id="4.2.1.1" evidence="4 10"/>
<evidence type="ECO:0000313" key="12">
    <source>
        <dbReference type="EMBL" id="TXK83327.1"/>
    </source>
</evidence>
<evidence type="ECO:0000256" key="6">
    <source>
        <dbReference type="ARBA" id="ARBA00022723"/>
    </source>
</evidence>
<feature type="signal peptide" evidence="10">
    <location>
        <begin position="1"/>
        <end position="40"/>
    </location>
</feature>
<dbReference type="GO" id="GO:0004089">
    <property type="term" value="F:carbonate dehydratase activity"/>
    <property type="evidence" value="ECO:0007669"/>
    <property type="project" value="UniProtKB-UniRule"/>
</dbReference>
<feature type="chain" id="PRO_5025096725" description="Carbonic anhydrase" evidence="10">
    <location>
        <begin position="41"/>
        <end position="269"/>
    </location>
</feature>
<evidence type="ECO:0000256" key="8">
    <source>
        <dbReference type="ARBA" id="ARBA00023239"/>
    </source>
</evidence>
<dbReference type="InterPro" id="IPR001148">
    <property type="entry name" value="CA_dom"/>
</dbReference>
<evidence type="ECO:0000256" key="2">
    <source>
        <dbReference type="ARBA" id="ARBA00002904"/>
    </source>
</evidence>
<sequence length="269" mass="29710">MNNSCLSNKELCQSKVLNRCGAMKKILLLLALGVGLPALAEDLYPDWDYEGYAGPEHWGNLTMDFASCKNGKEQSPIDLTVAEDAKFSAPQLRYAAQPLQLTHMGHTLVEEVSAAPLHLSFGGQDYNLKQLHFHTPSEHQLNGKSFPMEVHFVHSDADGQLAIVGVFVQQGQTNATLQQLLQKVPLLKGETVTDQKAALDLNALLPKTKHFYHYMGSLTTPPCSEGVYWLVLTHPIDASAEQLKQLSQLMGKNARPLQQLNGRTLTLVR</sequence>
<dbReference type="OrthoDB" id="5327615at2"/>
<evidence type="ECO:0000256" key="5">
    <source>
        <dbReference type="ARBA" id="ARBA00014628"/>
    </source>
</evidence>
<dbReference type="SUPFAM" id="SSF51069">
    <property type="entry name" value="Carbonic anhydrase"/>
    <property type="match status" value="1"/>
</dbReference>
<dbReference type="AlphaFoldDB" id="A0A5C8M2I5"/>
<dbReference type="GO" id="GO:0008270">
    <property type="term" value="F:zinc ion binding"/>
    <property type="evidence" value="ECO:0007669"/>
    <property type="project" value="UniProtKB-UniRule"/>
</dbReference>
<comment type="function">
    <text evidence="2 10">Reversible hydration of carbon dioxide.</text>
</comment>
<dbReference type="InterPro" id="IPR023561">
    <property type="entry name" value="Carbonic_anhydrase_a-class"/>
</dbReference>
<comment type="catalytic activity">
    <reaction evidence="9 10">
        <text>hydrogencarbonate + H(+) = CO2 + H2O</text>
        <dbReference type="Rhea" id="RHEA:10748"/>
        <dbReference type="ChEBI" id="CHEBI:15377"/>
        <dbReference type="ChEBI" id="CHEBI:15378"/>
        <dbReference type="ChEBI" id="CHEBI:16526"/>
        <dbReference type="ChEBI" id="CHEBI:17544"/>
        <dbReference type="EC" id="4.2.1.1"/>
    </reaction>
</comment>
<evidence type="ECO:0000256" key="10">
    <source>
        <dbReference type="RuleBase" id="RU367011"/>
    </source>
</evidence>
<evidence type="ECO:0000256" key="9">
    <source>
        <dbReference type="ARBA" id="ARBA00048348"/>
    </source>
</evidence>
<dbReference type="Pfam" id="PF00194">
    <property type="entry name" value="Carb_anhydrase"/>
    <property type="match status" value="1"/>
</dbReference>
<keyword evidence="8 10" id="KW-0456">Lyase</keyword>
<evidence type="ECO:0000256" key="4">
    <source>
        <dbReference type="ARBA" id="ARBA00012925"/>
    </source>
</evidence>
<comment type="caution">
    <text evidence="12">The sequence shown here is derived from an EMBL/GenBank/DDBJ whole genome shotgun (WGS) entry which is preliminary data.</text>
</comment>
<keyword evidence="6 10" id="KW-0479">Metal-binding</keyword>
<dbReference type="PROSITE" id="PS00162">
    <property type="entry name" value="ALPHA_CA_1"/>
    <property type="match status" value="1"/>
</dbReference>
<dbReference type="PANTHER" id="PTHR18952">
    <property type="entry name" value="CARBONIC ANHYDRASE"/>
    <property type="match status" value="1"/>
</dbReference>
<organism evidence="12 13">
    <name type="scientific">Rheinheimera tangshanensis</name>
    <dbReference type="NCBI Taxonomy" id="400153"/>
    <lineage>
        <taxon>Bacteria</taxon>
        <taxon>Pseudomonadati</taxon>
        <taxon>Pseudomonadota</taxon>
        <taxon>Gammaproteobacteria</taxon>
        <taxon>Chromatiales</taxon>
        <taxon>Chromatiaceae</taxon>
        <taxon>Rheinheimera</taxon>
    </lineage>
</organism>
<dbReference type="Proteomes" id="UP000321814">
    <property type="component" value="Unassembled WGS sequence"/>
</dbReference>
<proteinExistence type="inferred from homology"/>
<evidence type="ECO:0000313" key="13">
    <source>
        <dbReference type="Proteomes" id="UP000321814"/>
    </source>
</evidence>
<dbReference type="InterPro" id="IPR018338">
    <property type="entry name" value="Carbonic_anhydrase_a-class_CS"/>
</dbReference>
<dbReference type="Gene3D" id="3.10.200.10">
    <property type="entry name" value="Alpha carbonic anhydrase"/>
    <property type="match status" value="1"/>
</dbReference>
<keyword evidence="10" id="KW-0732">Signal</keyword>
<accession>A0A5C8M2I5</accession>
<feature type="domain" description="Alpha-carbonic anhydrase" evidence="11">
    <location>
        <begin position="45"/>
        <end position="269"/>
    </location>
</feature>
<dbReference type="SMART" id="SM01057">
    <property type="entry name" value="Carb_anhydrase"/>
    <property type="match status" value="1"/>
</dbReference>
<dbReference type="InterPro" id="IPR041891">
    <property type="entry name" value="Alpha_CA_prokaryot-like"/>
</dbReference>
<evidence type="ECO:0000256" key="1">
    <source>
        <dbReference type="ARBA" id="ARBA00001947"/>
    </source>
</evidence>
<comment type="similarity">
    <text evidence="3 10">Belongs to the alpha-carbonic anhydrase family.</text>
</comment>
<name>A0A5C8M2I5_9GAMM</name>
<dbReference type="PANTHER" id="PTHR18952:SF265">
    <property type="entry name" value="CARBONIC ANHYDRASE"/>
    <property type="match status" value="1"/>
</dbReference>
<protein>
    <recommendedName>
        <fullName evidence="5 10">Carbonic anhydrase</fullName>
        <ecNumber evidence="4 10">4.2.1.1</ecNumber>
    </recommendedName>
</protein>
<dbReference type="EMBL" id="VRLR01000001">
    <property type="protein sequence ID" value="TXK83327.1"/>
    <property type="molecule type" value="Genomic_DNA"/>
</dbReference>
<evidence type="ECO:0000256" key="7">
    <source>
        <dbReference type="ARBA" id="ARBA00022833"/>
    </source>
</evidence>
<keyword evidence="13" id="KW-1185">Reference proteome</keyword>
<reference evidence="12 13" key="1">
    <citation type="submission" date="2019-08" db="EMBL/GenBank/DDBJ databases">
        <title>Draft genome analysis of Rheinheimera tangshanensis isolated from the roots of fresh rice plants (Oryza sativa).</title>
        <authorList>
            <person name="Yu Q."/>
            <person name="Qi Y."/>
            <person name="Zhang H."/>
            <person name="Pu J."/>
        </authorList>
    </citation>
    <scope>NUCLEOTIDE SEQUENCE [LARGE SCALE GENOMIC DNA]</scope>
    <source>
        <strain evidence="12 13">JA3-B52</strain>
    </source>
</reference>
<dbReference type="InterPro" id="IPR036398">
    <property type="entry name" value="CA_dom_sf"/>
</dbReference>
<keyword evidence="7 10" id="KW-0862">Zinc</keyword>
<evidence type="ECO:0000256" key="3">
    <source>
        <dbReference type="ARBA" id="ARBA00010718"/>
    </source>
</evidence>
<comment type="cofactor">
    <cofactor evidence="1 10">
        <name>Zn(2+)</name>
        <dbReference type="ChEBI" id="CHEBI:29105"/>
    </cofactor>
</comment>
<evidence type="ECO:0000259" key="11">
    <source>
        <dbReference type="PROSITE" id="PS51144"/>
    </source>
</evidence>
<dbReference type="CDD" id="cd03124">
    <property type="entry name" value="alpha_CA_prokaryotic_like"/>
    <property type="match status" value="1"/>
</dbReference>
<dbReference type="PROSITE" id="PS51144">
    <property type="entry name" value="ALPHA_CA_2"/>
    <property type="match status" value="1"/>
</dbReference>
<gene>
    <name evidence="12" type="ORF">FU839_03370</name>
</gene>